<organism evidence="2 3">
    <name type="scientific">Hemibagrus guttatus</name>
    <dbReference type="NCBI Taxonomy" id="175788"/>
    <lineage>
        <taxon>Eukaryota</taxon>
        <taxon>Metazoa</taxon>
        <taxon>Chordata</taxon>
        <taxon>Craniata</taxon>
        <taxon>Vertebrata</taxon>
        <taxon>Euteleostomi</taxon>
        <taxon>Actinopterygii</taxon>
        <taxon>Neopterygii</taxon>
        <taxon>Teleostei</taxon>
        <taxon>Ostariophysi</taxon>
        <taxon>Siluriformes</taxon>
        <taxon>Bagridae</taxon>
        <taxon>Hemibagrus</taxon>
    </lineage>
</organism>
<feature type="region of interest" description="Disordered" evidence="1">
    <location>
        <begin position="1"/>
        <end position="23"/>
    </location>
</feature>
<protein>
    <submittedName>
        <fullName evidence="2">Uncharacterized protein</fullName>
    </submittedName>
</protein>
<proteinExistence type="predicted"/>
<evidence type="ECO:0000313" key="2">
    <source>
        <dbReference type="EMBL" id="KAK3533274.1"/>
    </source>
</evidence>
<comment type="caution">
    <text evidence="2">The sequence shown here is derived from an EMBL/GenBank/DDBJ whole genome shotgun (WGS) entry which is preliminary data.</text>
</comment>
<name>A0AAE0QUX2_9TELE</name>
<accession>A0AAE0QUX2</accession>
<keyword evidence="3" id="KW-1185">Reference proteome</keyword>
<feature type="compositionally biased region" description="Basic and acidic residues" evidence="1">
    <location>
        <begin position="1"/>
        <end position="14"/>
    </location>
</feature>
<dbReference type="AlphaFoldDB" id="A0AAE0QUX2"/>
<dbReference type="EMBL" id="JAUCMX010000010">
    <property type="protein sequence ID" value="KAK3533274.1"/>
    <property type="molecule type" value="Genomic_DNA"/>
</dbReference>
<evidence type="ECO:0000313" key="3">
    <source>
        <dbReference type="Proteomes" id="UP001274896"/>
    </source>
</evidence>
<reference evidence="2" key="1">
    <citation type="submission" date="2023-06" db="EMBL/GenBank/DDBJ databases">
        <title>Male Hemibagrus guttatus genome.</title>
        <authorList>
            <person name="Bian C."/>
        </authorList>
    </citation>
    <scope>NUCLEOTIDE SEQUENCE</scope>
    <source>
        <strain evidence="2">Male_cb2023</strain>
        <tissue evidence="2">Muscle</tissue>
    </source>
</reference>
<evidence type="ECO:0000256" key="1">
    <source>
        <dbReference type="SAM" id="MobiDB-lite"/>
    </source>
</evidence>
<sequence length="108" mass="12328">MTPKIREQKQHIDEYGTDEVPPEQRAAIQDSYGCIKWDLKFLPLGKTPEIQEEKKEKLKMMSQQTDANLEESGRFGSTNLNGMTVHFKELTGIGLLETFTWNVGLKGK</sequence>
<dbReference type="Proteomes" id="UP001274896">
    <property type="component" value="Unassembled WGS sequence"/>
</dbReference>
<gene>
    <name evidence="2" type="ORF">QTP70_014316</name>
</gene>